<dbReference type="EMBL" id="KZ613895">
    <property type="protein sequence ID" value="PMD52839.1"/>
    <property type="molecule type" value="Genomic_DNA"/>
</dbReference>
<dbReference type="InterPro" id="IPR036259">
    <property type="entry name" value="MFS_trans_sf"/>
</dbReference>
<dbReference type="Pfam" id="PF00083">
    <property type="entry name" value="Sugar_tr"/>
    <property type="match status" value="1"/>
</dbReference>
<dbReference type="OrthoDB" id="6612291at2759"/>
<evidence type="ECO:0000313" key="11">
    <source>
        <dbReference type="Proteomes" id="UP000235371"/>
    </source>
</evidence>
<dbReference type="PANTHER" id="PTHR48022:SF22">
    <property type="entry name" value="MAJOR FACILITATOR SUPERFAMILY (MFS) PROFILE DOMAIN-CONTAINING PROTEIN"/>
    <property type="match status" value="1"/>
</dbReference>
<feature type="transmembrane region" description="Helical" evidence="8">
    <location>
        <begin position="337"/>
        <end position="355"/>
    </location>
</feature>
<keyword evidence="6 8" id="KW-0472">Membrane</keyword>
<dbReference type="SUPFAM" id="SSF103473">
    <property type="entry name" value="MFS general substrate transporter"/>
    <property type="match status" value="1"/>
</dbReference>
<comment type="similarity">
    <text evidence="2 7">Belongs to the major facilitator superfamily. Sugar transporter (TC 2.A.1.1) family.</text>
</comment>
<evidence type="ECO:0000256" key="5">
    <source>
        <dbReference type="ARBA" id="ARBA00022989"/>
    </source>
</evidence>
<feature type="transmembrane region" description="Helical" evidence="8">
    <location>
        <begin position="466"/>
        <end position="484"/>
    </location>
</feature>
<keyword evidence="5 8" id="KW-1133">Transmembrane helix</keyword>
<feature type="transmembrane region" description="Helical" evidence="8">
    <location>
        <begin position="302"/>
        <end position="325"/>
    </location>
</feature>
<dbReference type="AlphaFoldDB" id="A0A2J6SQ00"/>
<dbReference type="InterPro" id="IPR005828">
    <property type="entry name" value="MFS_sugar_transport-like"/>
</dbReference>
<feature type="transmembrane region" description="Helical" evidence="8">
    <location>
        <begin position="148"/>
        <end position="171"/>
    </location>
</feature>
<dbReference type="InterPro" id="IPR020846">
    <property type="entry name" value="MFS_dom"/>
</dbReference>
<evidence type="ECO:0000256" key="8">
    <source>
        <dbReference type="SAM" id="Phobius"/>
    </source>
</evidence>
<dbReference type="InterPro" id="IPR005829">
    <property type="entry name" value="Sugar_transporter_CS"/>
</dbReference>
<feature type="transmembrane region" description="Helical" evidence="8">
    <location>
        <begin position="124"/>
        <end position="142"/>
    </location>
</feature>
<comment type="subcellular location">
    <subcellularLocation>
        <location evidence="1">Membrane</location>
        <topology evidence="1">Multi-pass membrane protein</topology>
    </subcellularLocation>
</comment>
<evidence type="ECO:0000256" key="4">
    <source>
        <dbReference type="ARBA" id="ARBA00022692"/>
    </source>
</evidence>
<dbReference type="PANTHER" id="PTHR48022">
    <property type="entry name" value="PLASTIDIC GLUCOSE TRANSPORTER 4"/>
    <property type="match status" value="1"/>
</dbReference>
<dbReference type="GeneID" id="36586685"/>
<feature type="transmembrane region" description="Helical" evidence="8">
    <location>
        <begin position="183"/>
        <end position="202"/>
    </location>
</feature>
<dbReference type="GO" id="GO:0016020">
    <property type="term" value="C:membrane"/>
    <property type="evidence" value="ECO:0007669"/>
    <property type="project" value="UniProtKB-SubCell"/>
</dbReference>
<gene>
    <name evidence="10" type="ORF">K444DRAFT_600134</name>
</gene>
<dbReference type="PROSITE" id="PS00216">
    <property type="entry name" value="SUGAR_TRANSPORT_1"/>
    <property type="match status" value="1"/>
</dbReference>
<dbReference type="NCBIfam" id="TIGR00879">
    <property type="entry name" value="SP"/>
    <property type="match status" value="1"/>
</dbReference>
<feature type="transmembrane region" description="Helical" evidence="8">
    <location>
        <begin position="45"/>
        <end position="62"/>
    </location>
</feature>
<dbReference type="PROSITE" id="PS50850">
    <property type="entry name" value="MFS"/>
    <property type="match status" value="1"/>
</dbReference>
<dbReference type="Proteomes" id="UP000235371">
    <property type="component" value="Unassembled WGS sequence"/>
</dbReference>
<evidence type="ECO:0000256" key="2">
    <source>
        <dbReference type="ARBA" id="ARBA00010992"/>
    </source>
</evidence>
<dbReference type="InterPro" id="IPR050360">
    <property type="entry name" value="MFS_Sugar_Transporters"/>
</dbReference>
<accession>A0A2J6SQ00</accession>
<organism evidence="10 11">
    <name type="scientific">Hyaloscypha bicolor E</name>
    <dbReference type="NCBI Taxonomy" id="1095630"/>
    <lineage>
        <taxon>Eukaryota</taxon>
        <taxon>Fungi</taxon>
        <taxon>Dikarya</taxon>
        <taxon>Ascomycota</taxon>
        <taxon>Pezizomycotina</taxon>
        <taxon>Leotiomycetes</taxon>
        <taxon>Helotiales</taxon>
        <taxon>Hyaloscyphaceae</taxon>
        <taxon>Hyaloscypha</taxon>
        <taxon>Hyaloscypha bicolor</taxon>
    </lineage>
</organism>
<evidence type="ECO:0000313" key="10">
    <source>
        <dbReference type="EMBL" id="PMD52839.1"/>
    </source>
</evidence>
<feature type="transmembrane region" description="Helical" evidence="8">
    <location>
        <begin position="214"/>
        <end position="235"/>
    </location>
</feature>
<dbReference type="Gene3D" id="1.20.1250.20">
    <property type="entry name" value="MFS general substrate transporter like domains"/>
    <property type="match status" value="1"/>
</dbReference>
<dbReference type="InterPro" id="IPR003663">
    <property type="entry name" value="Sugar/inositol_transpt"/>
</dbReference>
<evidence type="ECO:0000256" key="7">
    <source>
        <dbReference type="RuleBase" id="RU003346"/>
    </source>
</evidence>
<feature type="transmembrane region" description="Helical" evidence="8">
    <location>
        <begin position="96"/>
        <end position="117"/>
    </location>
</feature>
<evidence type="ECO:0000256" key="6">
    <source>
        <dbReference type="ARBA" id="ARBA00023136"/>
    </source>
</evidence>
<dbReference type="RefSeq" id="XP_024729743.1">
    <property type="nucleotide sequence ID" value="XM_024878608.1"/>
</dbReference>
<evidence type="ECO:0000256" key="1">
    <source>
        <dbReference type="ARBA" id="ARBA00004141"/>
    </source>
</evidence>
<keyword evidence="4 8" id="KW-0812">Transmembrane</keyword>
<protein>
    <submittedName>
        <fullName evidence="10">General substrate transporter</fullName>
    </submittedName>
</protein>
<dbReference type="PROSITE" id="PS00217">
    <property type="entry name" value="SUGAR_TRANSPORT_2"/>
    <property type="match status" value="1"/>
</dbReference>
<reference evidence="10 11" key="1">
    <citation type="submission" date="2016-04" db="EMBL/GenBank/DDBJ databases">
        <title>A degradative enzymes factory behind the ericoid mycorrhizal symbiosis.</title>
        <authorList>
            <consortium name="DOE Joint Genome Institute"/>
            <person name="Martino E."/>
            <person name="Morin E."/>
            <person name="Grelet G."/>
            <person name="Kuo A."/>
            <person name="Kohler A."/>
            <person name="Daghino S."/>
            <person name="Barry K."/>
            <person name="Choi C."/>
            <person name="Cichocki N."/>
            <person name="Clum A."/>
            <person name="Copeland A."/>
            <person name="Hainaut M."/>
            <person name="Haridas S."/>
            <person name="Labutti K."/>
            <person name="Lindquist E."/>
            <person name="Lipzen A."/>
            <person name="Khouja H.-R."/>
            <person name="Murat C."/>
            <person name="Ohm R."/>
            <person name="Olson A."/>
            <person name="Spatafora J."/>
            <person name="Veneault-Fourrey C."/>
            <person name="Henrissat B."/>
            <person name="Grigoriev I."/>
            <person name="Martin F."/>
            <person name="Perotto S."/>
        </authorList>
    </citation>
    <scope>NUCLEOTIDE SEQUENCE [LARGE SCALE GENOMIC DNA]</scope>
    <source>
        <strain evidence="10 11">E</strain>
    </source>
</reference>
<dbReference type="InParanoid" id="A0A2J6SQ00"/>
<feature type="transmembrane region" description="Helical" evidence="8">
    <location>
        <begin position="367"/>
        <end position="386"/>
    </location>
</feature>
<feature type="domain" description="Major facilitator superfamily (MFS) profile" evidence="9">
    <location>
        <begin position="50"/>
        <end position="489"/>
    </location>
</feature>
<dbReference type="GO" id="GO:0005351">
    <property type="term" value="F:carbohydrate:proton symporter activity"/>
    <property type="evidence" value="ECO:0007669"/>
    <property type="project" value="TreeGrafter"/>
</dbReference>
<proteinExistence type="inferred from homology"/>
<feature type="transmembrane region" description="Helical" evidence="8">
    <location>
        <begin position="432"/>
        <end position="454"/>
    </location>
</feature>
<keyword evidence="3 7" id="KW-0813">Transport</keyword>
<name>A0A2J6SQ00_9HELO</name>
<keyword evidence="11" id="KW-1185">Reference proteome</keyword>
<evidence type="ECO:0000256" key="3">
    <source>
        <dbReference type="ARBA" id="ARBA00022448"/>
    </source>
</evidence>
<feature type="transmembrane region" description="Helical" evidence="8">
    <location>
        <begin position="398"/>
        <end position="420"/>
    </location>
</feature>
<dbReference type="FunFam" id="1.20.1250.20:FF:000078">
    <property type="entry name" value="MFS maltose transporter, putative"/>
    <property type="match status" value="1"/>
</dbReference>
<sequence length="529" mass="57981">MDPEKNMAVTHMDQPIDSSGETAAHLANQEDHEQTRMQAIKQNPWAFAWCMYAVWLTLLVSFENQASGIVIGIPQFRKDFGYFADGTYVLPANWQAAFSGGPVASTAIGALTAGFFADLIGRKKTIIAVLAISFGSVTMEVVSTTNPLFFAGKIVNGFAVGVLAAVCPTYIGELTPLALRGLFTCLMALAYTIGPFTAALILNSTGTVETRWAYRAVFVSQYGFSGIAALFVFFMPESPWWLCSKGNEEKAIRSLSRLGYNKNGEGPKRLAVIKLTLEQVRKETEGASYLECFRKSNLRRTIISIAPLSIQALCGVIFIAGYSTYYAQLAGFSTKTSFQLFVGLQVVSVTGNVVSWSLIDRIGRRNLTLWGLAFLTVVLMLAGGTATAGSVPSIKACLGFMIIYGFFYNMTIGSTAYTILTENATSRLRVKTIAIGVAVQNTWYTMFSLVLPYLFNPDKANLGAKIAFIFGGMAVLCLIYIYFYQPETTGRSYEELDELYMKKVPAREFKAFVTDAEKQGQEASKKTHI</sequence>
<evidence type="ECO:0000259" key="9">
    <source>
        <dbReference type="PROSITE" id="PS50850"/>
    </source>
</evidence>